<organism evidence="1 2">
    <name type="scientific">Zavarzinia aquatilis</name>
    <dbReference type="NCBI Taxonomy" id="2211142"/>
    <lineage>
        <taxon>Bacteria</taxon>
        <taxon>Pseudomonadati</taxon>
        <taxon>Pseudomonadota</taxon>
        <taxon>Alphaproteobacteria</taxon>
        <taxon>Rhodospirillales</taxon>
        <taxon>Zavarziniaceae</taxon>
        <taxon>Zavarzinia</taxon>
    </lineage>
</organism>
<dbReference type="Proteomes" id="UP000245461">
    <property type="component" value="Unassembled WGS sequence"/>
</dbReference>
<comment type="caution">
    <text evidence="1">The sequence shown here is derived from an EMBL/GenBank/DDBJ whole genome shotgun (WGS) entry which is preliminary data.</text>
</comment>
<protein>
    <submittedName>
        <fullName evidence="1">Rubrerythrin</fullName>
    </submittedName>
</protein>
<sequence length="159" mass="17297">METVEEFLAHAIQLEREAADRFGQLADAMDSAGNREVGQLFRQLAHYSRLHLAEARDRAGFLDIPDLKPGEFSWPDAESPETAAIWAADPMIGTDDALATALAAERAGLDYYAGVLARATDPEIIMFAKAFVEEESGHVAELNRWIAARAAGLKTPVDA</sequence>
<dbReference type="InterPro" id="IPR009078">
    <property type="entry name" value="Ferritin-like_SF"/>
</dbReference>
<dbReference type="OrthoDB" id="5765875at2"/>
<dbReference type="CDD" id="cd01045">
    <property type="entry name" value="Ferritin_like_AB"/>
    <property type="match status" value="1"/>
</dbReference>
<dbReference type="AlphaFoldDB" id="A0A317EFU3"/>
<name>A0A317EFU3_9PROT</name>
<dbReference type="InterPro" id="IPR012347">
    <property type="entry name" value="Ferritin-like"/>
</dbReference>
<gene>
    <name evidence="1" type="ORF">DKG74_00390</name>
</gene>
<keyword evidence="2" id="KW-1185">Reference proteome</keyword>
<evidence type="ECO:0000313" key="2">
    <source>
        <dbReference type="Proteomes" id="UP000245461"/>
    </source>
</evidence>
<dbReference type="SUPFAM" id="SSF47240">
    <property type="entry name" value="Ferritin-like"/>
    <property type="match status" value="1"/>
</dbReference>
<accession>A0A317EFU3</accession>
<evidence type="ECO:0000313" key="1">
    <source>
        <dbReference type="EMBL" id="PWR25472.1"/>
    </source>
</evidence>
<dbReference type="Gene3D" id="1.20.1260.10">
    <property type="match status" value="1"/>
</dbReference>
<dbReference type="EMBL" id="QGLE01000001">
    <property type="protein sequence ID" value="PWR25472.1"/>
    <property type="molecule type" value="Genomic_DNA"/>
</dbReference>
<proteinExistence type="predicted"/>
<dbReference type="RefSeq" id="WP_109901497.1">
    <property type="nucleotide sequence ID" value="NZ_QGLE01000001.1"/>
</dbReference>
<reference evidence="1 2" key="1">
    <citation type="submission" date="2018-05" db="EMBL/GenBank/DDBJ databases">
        <title>Zavarzinia sp. HR-AS.</title>
        <authorList>
            <person name="Lee Y."/>
            <person name="Jeon C.O."/>
        </authorList>
    </citation>
    <scope>NUCLEOTIDE SEQUENCE [LARGE SCALE GENOMIC DNA]</scope>
    <source>
        <strain evidence="1 2">HR-AS</strain>
    </source>
</reference>